<dbReference type="OrthoDB" id="4854325at2"/>
<protein>
    <recommendedName>
        <fullName evidence="1">Abortive infection protein-like C-terminal domain-containing protein</fullName>
    </recommendedName>
</protein>
<dbReference type="EMBL" id="SCWF01000009">
    <property type="protein sequence ID" value="TDM13637.1"/>
    <property type="molecule type" value="Genomic_DNA"/>
</dbReference>
<dbReference type="InterPro" id="IPR026001">
    <property type="entry name" value="Abi-like_C"/>
</dbReference>
<organism evidence="2 3">
    <name type="scientific">Macrococcus bovicus</name>
    <dbReference type="NCBI Taxonomy" id="69968"/>
    <lineage>
        <taxon>Bacteria</taxon>
        <taxon>Bacillati</taxon>
        <taxon>Bacillota</taxon>
        <taxon>Bacilli</taxon>
        <taxon>Bacillales</taxon>
        <taxon>Staphylococcaceae</taxon>
        <taxon>Macrococcus</taxon>
    </lineage>
</organism>
<keyword evidence="3" id="KW-1185">Reference proteome</keyword>
<feature type="domain" description="Abortive infection protein-like C-terminal" evidence="1">
    <location>
        <begin position="27"/>
        <end position="78"/>
    </location>
</feature>
<gene>
    <name evidence="2" type="ORF">ERX55_08210</name>
</gene>
<evidence type="ECO:0000259" key="1">
    <source>
        <dbReference type="Pfam" id="PF14355"/>
    </source>
</evidence>
<evidence type="ECO:0000313" key="2">
    <source>
        <dbReference type="EMBL" id="TDM13637.1"/>
    </source>
</evidence>
<evidence type="ECO:0000313" key="3">
    <source>
        <dbReference type="Proteomes" id="UP000294843"/>
    </source>
</evidence>
<dbReference type="Proteomes" id="UP000294843">
    <property type="component" value="Unassembled WGS sequence"/>
</dbReference>
<reference evidence="2 3" key="1">
    <citation type="submission" date="2019-01" db="EMBL/GenBank/DDBJ databases">
        <title>Draft genome sequences of the type strains of six Macrococcus species.</title>
        <authorList>
            <person name="Mazhar S."/>
            <person name="Altermann E."/>
            <person name="Hill C."/>
            <person name="Mcauliffe O."/>
        </authorList>
    </citation>
    <scope>NUCLEOTIDE SEQUENCE [LARGE SCALE GENOMIC DNA]</scope>
    <source>
        <strain evidence="2 3">ATCC 51825</strain>
    </source>
</reference>
<name>A0A4R6BYT0_9STAP</name>
<dbReference type="AlphaFoldDB" id="A0A4R6BYT0"/>
<comment type="caution">
    <text evidence="2">The sequence shown here is derived from an EMBL/GenBank/DDBJ whole genome shotgun (WGS) entry which is preliminary data.</text>
</comment>
<dbReference type="Pfam" id="PF14355">
    <property type="entry name" value="Abi_C"/>
    <property type="match status" value="1"/>
</dbReference>
<proteinExistence type="predicted"/>
<accession>A0A4R6BYT0</accession>
<sequence length="88" mass="9885">MNDRFFTLCSNDKDIKNADKTISARLSVEYSLYKLGCSINTYRNKVGIGHGRPFIPEISKEDSKIAIESMGMIVELLLSKLKQDKGTV</sequence>